<feature type="domain" description="PAC" evidence="4">
    <location>
        <begin position="234"/>
        <end position="286"/>
    </location>
</feature>
<dbReference type="InterPro" id="IPR000700">
    <property type="entry name" value="PAS-assoc_C"/>
</dbReference>
<dbReference type="RefSeq" id="WP_166851690.1">
    <property type="nucleotide sequence ID" value="NZ_JAAONY010000001.1"/>
</dbReference>
<dbReference type="SUPFAM" id="SSF55785">
    <property type="entry name" value="PYP-like sensor domain (PAS domain)"/>
    <property type="match status" value="1"/>
</dbReference>
<dbReference type="Pfam" id="PF00563">
    <property type="entry name" value="EAL"/>
    <property type="match status" value="1"/>
</dbReference>
<dbReference type="AlphaFoldDB" id="A0A7X0MWX5"/>
<dbReference type="NCBIfam" id="TIGR00229">
    <property type="entry name" value="sensory_box"/>
    <property type="match status" value="1"/>
</dbReference>
<evidence type="ECO:0000313" key="7">
    <source>
        <dbReference type="EMBL" id="MBB6520292.1"/>
    </source>
</evidence>
<dbReference type="PROSITE" id="PS50112">
    <property type="entry name" value="PAS"/>
    <property type="match status" value="1"/>
</dbReference>
<dbReference type="Pfam" id="PF13426">
    <property type="entry name" value="PAS_9"/>
    <property type="match status" value="1"/>
</dbReference>
<dbReference type="CDD" id="cd01949">
    <property type="entry name" value="GGDEF"/>
    <property type="match status" value="1"/>
</dbReference>
<dbReference type="InterPro" id="IPR029016">
    <property type="entry name" value="GAF-like_dom_sf"/>
</dbReference>
<dbReference type="GO" id="GO:0003824">
    <property type="term" value="F:catalytic activity"/>
    <property type="evidence" value="ECO:0007669"/>
    <property type="project" value="UniProtKB-ARBA"/>
</dbReference>
<evidence type="ECO:0000313" key="8">
    <source>
        <dbReference type="Proteomes" id="UP000528457"/>
    </source>
</evidence>
<dbReference type="Gene3D" id="3.20.20.450">
    <property type="entry name" value="EAL domain"/>
    <property type="match status" value="1"/>
</dbReference>
<dbReference type="SUPFAM" id="SSF55781">
    <property type="entry name" value="GAF domain-like"/>
    <property type="match status" value="1"/>
</dbReference>
<evidence type="ECO:0000259" key="4">
    <source>
        <dbReference type="PROSITE" id="PS50113"/>
    </source>
</evidence>
<dbReference type="Pfam" id="PF01590">
    <property type="entry name" value="GAF"/>
    <property type="match status" value="1"/>
</dbReference>
<dbReference type="SMART" id="SM00267">
    <property type="entry name" value="GGDEF"/>
    <property type="match status" value="1"/>
</dbReference>
<sequence length="727" mass="81976">MSQYTVKEILQSVSPGDQAFFPSIVRTLAEALDADMVFIARIDNETNSAKTISVYSPGSELDSFDYDLKHTPCCQVAESGDLVCTYNGDVQENFPEDEMLVDMGINSYMGTPLRNADNEVIGILVSLFSGSIPDMKHAELLFNLFSGLISRELVVVENMRQLSVASQVFSSLDEAIVIFDPQFKIRLVNRAYERISGYQHDELINKDIYDTEFLGRNKQLLYTFAESMETVGSWVGEINGRRKDGVFYTVQVQVTASRNKKGDVENYIAVLNDITSKKHAEKTIHLQANYDSLTGLPNRQLFNDRLDQAIRISRRKNKKFAVIFMDIDMFKSINDSLGHSWGDVLLAEVSLRLKQALRASDTIARFGGDEFTFIVDPIEKIADAIAVLEQITKAMQEPFNLQSNRLFVTSSLGVALYPNDGSDREQLIAHADQAMYSAKSLGRNQYQFFTSDMHRAMEEKLALKNALQEAIINRELEVRFQEIKNHRDESQLKLEVLARWCYEGEHIPPDVFIDIAEEFNLISKLDDVILEQACYAGFQLQQAGIDNLMLCTNRSPKELAKRRNPVERWKGIIESFGLSVEQFNIEVTENILAKDSDGHFDVLCQLADAGFSISVDDFGTGYCSLGYLNKFPIDTIKIDKSFIDELGQSDHQSAILDAMMAMAKALNKQVVAEGVEHQHQYEALQRLGCQQFQGYLFSKPVRLDELMTSLDARGLVCARKSDKKSGS</sequence>
<keyword evidence="8" id="KW-1185">Reference proteome</keyword>
<dbReference type="NCBIfam" id="TIGR00254">
    <property type="entry name" value="GGDEF"/>
    <property type="match status" value="1"/>
</dbReference>
<dbReference type="SMART" id="SM00091">
    <property type="entry name" value="PAS"/>
    <property type="match status" value="1"/>
</dbReference>
<feature type="domain" description="GGDEF" evidence="6">
    <location>
        <begin position="318"/>
        <end position="451"/>
    </location>
</feature>
<dbReference type="SUPFAM" id="SSF141868">
    <property type="entry name" value="EAL domain-like"/>
    <property type="match status" value="1"/>
</dbReference>
<dbReference type="Proteomes" id="UP000528457">
    <property type="component" value="Unassembled WGS sequence"/>
</dbReference>
<evidence type="ECO:0000259" key="6">
    <source>
        <dbReference type="PROSITE" id="PS50887"/>
    </source>
</evidence>
<dbReference type="SMART" id="SM00052">
    <property type="entry name" value="EAL"/>
    <property type="match status" value="1"/>
</dbReference>
<dbReference type="CDD" id="cd01948">
    <property type="entry name" value="EAL"/>
    <property type="match status" value="1"/>
</dbReference>
<dbReference type="InterPro" id="IPR000160">
    <property type="entry name" value="GGDEF_dom"/>
</dbReference>
<name>A0A7X0MWX5_9GAMM</name>
<dbReference type="SMART" id="SM00086">
    <property type="entry name" value="PAC"/>
    <property type="match status" value="1"/>
</dbReference>
<dbReference type="PANTHER" id="PTHR44757">
    <property type="entry name" value="DIGUANYLATE CYCLASE DGCP"/>
    <property type="match status" value="1"/>
</dbReference>
<organism evidence="7 8">
    <name type="scientific">Pseudoteredinibacter isoporae</name>
    <dbReference type="NCBI Taxonomy" id="570281"/>
    <lineage>
        <taxon>Bacteria</taxon>
        <taxon>Pseudomonadati</taxon>
        <taxon>Pseudomonadota</taxon>
        <taxon>Gammaproteobacteria</taxon>
        <taxon>Cellvibrionales</taxon>
        <taxon>Cellvibrionaceae</taxon>
        <taxon>Pseudoteredinibacter</taxon>
    </lineage>
</organism>
<evidence type="ECO:0000259" key="5">
    <source>
        <dbReference type="PROSITE" id="PS50883"/>
    </source>
</evidence>
<dbReference type="InterPro" id="IPR035919">
    <property type="entry name" value="EAL_sf"/>
</dbReference>
<keyword evidence="2" id="KW-0175">Coiled coil</keyword>
<dbReference type="Pfam" id="PF00990">
    <property type="entry name" value="GGDEF"/>
    <property type="match status" value="1"/>
</dbReference>
<dbReference type="InterPro" id="IPR003018">
    <property type="entry name" value="GAF"/>
</dbReference>
<evidence type="ECO:0000256" key="1">
    <source>
        <dbReference type="ARBA" id="ARBA00001946"/>
    </source>
</evidence>
<dbReference type="PROSITE" id="PS50113">
    <property type="entry name" value="PAC"/>
    <property type="match status" value="1"/>
</dbReference>
<protein>
    <submittedName>
        <fullName evidence="7">Diguanylate cyclase (GGDEF)-like protein/PAS domain S-box-containing protein</fullName>
    </submittedName>
</protein>
<dbReference type="Gene3D" id="3.30.70.270">
    <property type="match status" value="1"/>
</dbReference>
<feature type="coiled-coil region" evidence="2">
    <location>
        <begin position="453"/>
        <end position="493"/>
    </location>
</feature>
<dbReference type="SUPFAM" id="SSF55073">
    <property type="entry name" value="Nucleotide cyclase"/>
    <property type="match status" value="1"/>
</dbReference>
<dbReference type="InParanoid" id="A0A7X0MWX5"/>
<accession>A0A7X0MWX5</accession>
<dbReference type="InterPro" id="IPR035965">
    <property type="entry name" value="PAS-like_dom_sf"/>
</dbReference>
<feature type="domain" description="PAS" evidence="3">
    <location>
        <begin position="161"/>
        <end position="210"/>
    </location>
</feature>
<dbReference type="InterPro" id="IPR001633">
    <property type="entry name" value="EAL_dom"/>
</dbReference>
<dbReference type="PROSITE" id="PS50883">
    <property type="entry name" value="EAL"/>
    <property type="match status" value="1"/>
</dbReference>
<dbReference type="Gene3D" id="3.30.450.20">
    <property type="entry name" value="PAS domain"/>
    <property type="match status" value="1"/>
</dbReference>
<gene>
    <name evidence="7" type="ORF">HNR48_000570</name>
</gene>
<proteinExistence type="predicted"/>
<dbReference type="InterPro" id="IPR029787">
    <property type="entry name" value="Nucleotide_cyclase"/>
</dbReference>
<dbReference type="PROSITE" id="PS50887">
    <property type="entry name" value="GGDEF"/>
    <property type="match status" value="1"/>
</dbReference>
<dbReference type="InterPro" id="IPR052155">
    <property type="entry name" value="Biofilm_reg_signaling"/>
</dbReference>
<dbReference type="InterPro" id="IPR001610">
    <property type="entry name" value="PAC"/>
</dbReference>
<dbReference type="Gene3D" id="3.30.450.40">
    <property type="match status" value="1"/>
</dbReference>
<comment type="cofactor">
    <cofactor evidence="1">
        <name>Mg(2+)</name>
        <dbReference type="ChEBI" id="CHEBI:18420"/>
    </cofactor>
</comment>
<feature type="domain" description="EAL" evidence="5">
    <location>
        <begin position="460"/>
        <end position="714"/>
    </location>
</feature>
<evidence type="ECO:0000256" key="2">
    <source>
        <dbReference type="SAM" id="Coils"/>
    </source>
</evidence>
<dbReference type="FunFam" id="3.30.70.270:FF:000001">
    <property type="entry name" value="Diguanylate cyclase domain protein"/>
    <property type="match status" value="1"/>
</dbReference>
<dbReference type="PANTHER" id="PTHR44757:SF2">
    <property type="entry name" value="BIOFILM ARCHITECTURE MAINTENANCE PROTEIN MBAA"/>
    <property type="match status" value="1"/>
</dbReference>
<dbReference type="CDD" id="cd00130">
    <property type="entry name" value="PAS"/>
    <property type="match status" value="1"/>
</dbReference>
<dbReference type="EMBL" id="JACHHT010000001">
    <property type="protein sequence ID" value="MBB6520292.1"/>
    <property type="molecule type" value="Genomic_DNA"/>
</dbReference>
<dbReference type="InterPro" id="IPR043128">
    <property type="entry name" value="Rev_trsase/Diguanyl_cyclase"/>
</dbReference>
<reference evidence="7 8" key="1">
    <citation type="submission" date="2020-08" db="EMBL/GenBank/DDBJ databases">
        <title>Genomic Encyclopedia of Type Strains, Phase IV (KMG-IV): sequencing the most valuable type-strain genomes for metagenomic binning, comparative biology and taxonomic classification.</title>
        <authorList>
            <person name="Goeker M."/>
        </authorList>
    </citation>
    <scope>NUCLEOTIDE SEQUENCE [LARGE SCALE GENOMIC DNA]</scope>
    <source>
        <strain evidence="7 8">DSM 22368</strain>
    </source>
</reference>
<comment type="caution">
    <text evidence="7">The sequence shown here is derived from an EMBL/GenBank/DDBJ whole genome shotgun (WGS) entry which is preliminary data.</text>
</comment>
<dbReference type="InterPro" id="IPR000014">
    <property type="entry name" value="PAS"/>
</dbReference>
<evidence type="ECO:0000259" key="3">
    <source>
        <dbReference type="PROSITE" id="PS50112"/>
    </source>
</evidence>